<proteinExistence type="inferred from homology"/>
<feature type="transmembrane region" description="Helical" evidence="8">
    <location>
        <begin position="263"/>
        <end position="285"/>
    </location>
</feature>
<dbReference type="PANTHER" id="PTHR21229">
    <property type="entry name" value="LUNG SEVEN TRANSMEMBRANE RECEPTOR"/>
    <property type="match status" value="1"/>
</dbReference>
<feature type="transmembrane region" description="Helical" evidence="8">
    <location>
        <begin position="297"/>
        <end position="318"/>
    </location>
</feature>
<evidence type="ECO:0000259" key="10">
    <source>
        <dbReference type="Pfam" id="PF06814"/>
    </source>
</evidence>
<feature type="compositionally biased region" description="Basic and acidic residues" evidence="7">
    <location>
        <begin position="609"/>
        <end position="642"/>
    </location>
</feature>
<evidence type="ECO:0000256" key="3">
    <source>
        <dbReference type="ARBA" id="ARBA00022692"/>
    </source>
</evidence>
<accession>A0A4Y7TXL4</accession>
<keyword evidence="4 9" id="KW-0732">Signal</keyword>
<dbReference type="AlphaFoldDB" id="A0A4Y7TXL4"/>
<feature type="transmembrane region" description="Helical" evidence="8">
    <location>
        <begin position="446"/>
        <end position="465"/>
    </location>
</feature>
<evidence type="ECO:0000256" key="9">
    <source>
        <dbReference type="SAM" id="SignalP"/>
    </source>
</evidence>
<feature type="region of interest" description="Disordered" evidence="7">
    <location>
        <begin position="551"/>
        <end position="642"/>
    </location>
</feature>
<dbReference type="InterPro" id="IPR053937">
    <property type="entry name" value="GOST_TM"/>
</dbReference>
<evidence type="ECO:0000256" key="6">
    <source>
        <dbReference type="ARBA" id="ARBA00023136"/>
    </source>
</evidence>
<evidence type="ECO:0000256" key="4">
    <source>
        <dbReference type="ARBA" id="ARBA00022729"/>
    </source>
</evidence>
<keyword evidence="12" id="KW-0328">Glycosyltransferase</keyword>
<protein>
    <submittedName>
        <fullName evidence="12">Putative mannosyltransferase</fullName>
    </submittedName>
</protein>
<dbReference type="EMBL" id="QPFP01000002">
    <property type="protein sequence ID" value="TEB38910.1"/>
    <property type="molecule type" value="Genomic_DNA"/>
</dbReference>
<dbReference type="GO" id="GO:0005829">
    <property type="term" value="C:cytosol"/>
    <property type="evidence" value="ECO:0007669"/>
    <property type="project" value="GOC"/>
</dbReference>
<dbReference type="GO" id="GO:0042147">
    <property type="term" value="P:retrograde transport, endosome to Golgi"/>
    <property type="evidence" value="ECO:0007669"/>
    <property type="project" value="TreeGrafter"/>
</dbReference>
<evidence type="ECO:0000256" key="8">
    <source>
        <dbReference type="SAM" id="Phobius"/>
    </source>
</evidence>
<feature type="region of interest" description="Disordered" evidence="7">
    <location>
        <begin position="157"/>
        <end position="195"/>
    </location>
</feature>
<dbReference type="PANTHER" id="PTHR21229:SF1">
    <property type="entry name" value="GH17801P"/>
    <property type="match status" value="1"/>
</dbReference>
<dbReference type="GO" id="GO:0016757">
    <property type="term" value="F:glycosyltransferase activity"/>
    <property type="evidence" value="ECO:0007669"/>
    <property type="project" value="UniProtKB-KW"/>
</dbReference>
<comment type="similarity">
    <text evidence="2">Belongs to the LU7TM family.</text>
</comment>
<evidence type="ECO:0000259" key="11">
    <source>
        <dbReference type="Pfam" id="PF21902"/>
    </source>
</evidence>
<evidence type="ECO:0000256" key="5">
    <source>
        <dbReference type="ARBA" id="ARBA00022989"/>
    </source>
</evidence>
<keyword evidence="12" id="KW-0808">Transferase</keyword>
<feature type="chain" id="PRO_5021438817" evidence="9">
    <location>
        <begin position="30"/>
        <end position="642"/>
    </location>
</feature>
<dbReference type="InterPro" id="IPR053938">
    <property type="entry name" value="PTM1-like_N"/>
</dbReference>
<dbReference type="Proteomes" id="UP000298030">
    <property type="component" value="Unassembled WGS sequence"/>
</dbReference>
<sequence>MAPGHWRWPLRHWFSWFWFSLCLVLTAKAYDVPFDTTDDSRQVCSGMWGGSNAYINVTVDSASQGQVALVMYEWKDVQYLGKTQRGAEDQDLPIVYVCTAKAFKAGYCAANQLGRFILDLPAGKGINDTSFWSERVQLPANKTVLQPTSIAVAEFWNNPAGNPTPPANNYSSPWRRDVPHPPRSAPLPTRQTAGEEKSGVYEYDGPIHYPVTKDGFYCVAIVPITGEHAHSATDLFQHPSYHGNILFQNIFNGHLAAADYPKLMFYFIMFLCYVVVGTAWGWLSYRHIQELFSLQYYLSGLIGLLVIEMLATWVYYRYLNAHGPGTASTVFLIVVAILDAGRNSMSFFLLLIVSLGLGVVRESLGRTMIKCQILAVCHFIFGVIYAIGIVELELESTSALLLLLFIIPLAFTLSGFLLWIMYALNGTIQQLEARKQHYKLRMFKRLHYILYFVVLAITIFFFISSMSFSGRGQQGYAANTWRTRWWLLDGFLAILYFVVFCAIAYLWRPNKPFRPSFWVRFANFFATSTLAMSDELAQDEEDAEDYDLEAIQSRTQRREEDDDDDRTLVGARRGGHEPLPGENVVFDIGNDDEDDDDDAPKKPQQQQRKPSERLSGDNEDYRPVNGRNSEERQDLMGRSRND</sequence>
<feature type="transmembrane region" description="Helical" evidence="8">
    <location>
        <begin position="371"/>
        <end position="390"/>
    </location>
</feature>
<feature type="domain" description="GOST seven transmembrane" evidence="10">
    <location>
        <begin position="261"/>
        <end position="510"/>
    </location>
</feature>
<keyword evidence="13" id="KW-1185">Reference proteome</keyword>
<reference evidence="12 13" key="1">
    <citation type="journal article" date="2019" name="Nat. Ecol. Evol.">
        <title>Megaphylogeny resolves global patterns of mushroom evolution.</title>
        <authorList>
            <person name="Varga T."/>
            <person name="Krizsan K."/>
            <person name="Foldi C."/>
            <person name="Dima B."/>
            <person name="Sanchez-Garcia M."/>
            <person name="Sanchez-Ramirez S."/>
            <person name="Szollosi G.J."/>
            <person name="Szarkandi J.G."/>
            <person name="Papp V."/>
            <person name="Albert L."/>
            <person name="Andreopoulos W."/>
            <person name="Angelini C."/>
            <person name="Antonin V."/>
            <person name="Barry K.W."/>
            <person name="Bougher N.L."/>
            <person name="Buchanan P."/>
            <person name="Buyck B."/>
            <person name="Bense V."/>
            <person name="Catcheside P."/>
            <person name="Chovatia M."/>
            <person name="Cooper J."/>
            <person name="Damon W."/>
            <person name="Desjardin D."/>
            <person name="Finy P."/>
            <person name="Geml J."/>
            <person name="Haridas S."/>
            <person name="Hughes K."/>
            <person name="Justo A."/>
            <person name="Karasinski D."/>
            <person name="Kautmanova I."/>
            <person name="Kiss B."/>
            <person name="Kocsube S."/>
            <person name="Kotiranta H."/>
            <person name="LaButti K.M."/>
            <person name="Lechner B.E."/>
            <person name="Liimatainen K."/>
            <person name="Lipzen A."/>
            <person name="Lukacs Z."/>
            <person name="Mihaltcheva S."/>
            <person name="Morgado L.N."/>
            <person name="Niskanen T."/>
            <person name="Noordeloos M.E."/>
            <person name="Ohm R.A."/>
            <person name="Ortiz-Santana B."/>
            <person name="Ovrebo C."/>
            <person name="Racz N."/>
            <person name="Riley R."/>
            <person name="Savchenko A."/>
            <person name="Shiryaev A."/>
            <person name="Soop K."/>
            <person name="Spirin V."/>
            <person name="Szebenyi C."/>
            <person name="Tomsovsky M."/>
            <person name="Tulloss R.E."/>
            <person name="Uehling J."/>
            <person name="Grigoriev I.V."/>
            <person name="Vagvolgyi C."/>
            <person name="Papp T."/>
            <person name="Martin F.M."/>
            <person name="Miettinen O."/>
            <person name="Hibbett D.S."/>
            <person name="Nagy L.G."/>
        </authorList>
    </citation>
    <scope>NUCLEOTIDE SEQUENCE [LARGE SCALE GENOMIC DNA]</scope>
    <source>
        <strain evidence="12 13">FP101781</strain>
    </source>
</reference>
<evidence type="ECO:0000256" key="1">
    <source>
        <dbReference type="ARBA" id="ARBA00004141"/>
    </source>
</evidence>
<comment type="subcellular location">
    <subcellularLocation>
        <location evidence="1">Membrane</location>
        <topology evidence="1">Multi-pass membrane protein</topology>
    </subcellularLocation>
</comment>
<feature type="domain" description="PTM1-like N-terminal" evidence="11">
    <location>
        <begin position="41"/>
        <end position="122"/>
    </location>
</feature>
<feature type="transmembrane region" description="Helical" evidence="8">
    <location>
        <begin position="402"/>
        <end position="425"/>
    </location>
</feature>
<evidence type="ECO:0000256" key="7">
    <source>
        <dbReference type="SAM" id="MobiDB-lite"/>
    </source>
</evidence>
<dbReference type="Pfam" id="PF06814">
    <property type="entry name" value="GOST_TM"/>
    <property type="match status" value="1"/>
</dbReference>
<keyword evidence="3 8" id="KW-0812">Transmembrane</keyword>
<feature type="transmembrane region" description="Helical" evidence="8">
    <location>
        <begin position="330"/>
        <end position="359"/>
    </location>
</feature>
<gene>
    <name evidence="12" type="ORF">FA13DRAFT_1680541</name>
</gene>
<feature type="compositionally biased region" description="Acidic residues" evidence="7">
    <location>
        <begin position="589"/>
        <end position="598"/>
    </location>
</feature>
<dbReference type="GO" id="GO:0005794">
    <property type="term" value="C:Golgi apparatus"/>
    <property type="evidence" value="ECO:0007669"/>
    <property type="project" value="TreeGrafter"/>
</dbReference>
<keyword evidence="6 8" id="KW-0472">Membrane</keyword>
<dbReference type="STRING" id="71717.A0A4Y7TXL4"/>
<evidence type="ECO:0000313" key="13">
    <source>
        <dbReference type="Proteomes" id="UP000298030"/>
    </source>
</evidence>
<dbReference type="GO" id="GO:0016020">
    <property type="term" value="C:membrane"/>
    <property type="evidence" value="ECO:0007669"/>
    <property type="project" value="UniProtKB-SubCell"/>
</dbReference>
<organism evidence="12 13">
    <name type="scientific">Coprinellus micaceus</name>
    <name type="common">Glistening ink-cap mushroom</name>
    <name type="synonym">Coprinus micaceus</name>
    <dbReference type="NCBI Taxonomy" id="71717"/>
    <lineage>
        <taxon>Eukaryota</taxon>
        <taxon>Fungi</taxon>
        <taxon>Dikarya</taxon>
        <taxon>Basidiomycota</taxon>
        <taxon>Agaricomycotina</taxon>
        <taxon>Agaricomycetes</taxon>
        <taxon>Agaricomycetidae</taxon>
        <taxon>Agaricales</taxon>
        <taxon>Agaricineae</taxon>
        <taxon>Psathyrellaceae</taxon>
        <taxon>Coprinellus</taxon>
    </lineage>
</organism>
<dbReference type="Pfam" id="PF21902">
    <property type="entry name" value="PTM1-like_N"/>
    <property type="match status" value="1"/>
</dbReference>
<dbReference type="OrthoDB" id="19932at2759"/>
<keyword evidence="5 8" id="KW-1133">Transmembrane helix</keyword>
<comment type="caution">
    <text evidence="12">The sequence shown here is derived from an EMBL/GenBank/DDBJ whole genome shotgun (WGS) entry which is preliminary data.</text>
</comment>
<feature type="transmembrane region" description="Helical" evidence="8">
    <location>
        <begin position="485"/>
        <end position="507"/>
    </location>
</feature>
<name>A0A4Y7TXL4_COPMI</name>
<dbReference type="InterPro" id="IPR009637">
    <property type="entry name" value="GPR107/GPR108-like"/>
</dbReference>
<feature type="signal peptide" evidence="9">
    <location>
        <begin position="1"/>
        <end position="29"/>
    </location>
</feature>
<evidence type="ECO:0000256" key="2">
    <source>
        <dbReference type="ARBA" id="ARBA00007883"/>
    </source>
</evidence>
<evidence type="ECO:0000313" key="12">
    <source>
        <dbReference type="EMBL" id="TEB38910.1"/>
    </source>
</evidence>